<keyword evidence="1" id="KW-0175">Coiled coil</keyword>
<gene>
    <name evidence="2" type="ORF">GNI_033290</name>
</gene>
<organism evidence="2 3">
    <name type="scientific">Gregarina niphandrodes</name>
    <name type="common">Septate eugregarine</name>
    <dbReference type="NCBI Taxonomy" id="110365"/>
    <lineage>
        <taxon>Eukaryota</taxon>
        <taxon>Sar</taxon>
        <taxon>Alveolata</taxon>
        <taxon>Apicomplexa</taxon>
        <taxon>Conoidasida</taxon>
        <taxon>Gregarinasina</taxon>
        <taxon>Eugregarinorida</taxon>
        <taxon>Gregarinidae</taxon>
        <taxon>Gregarina</taxon>
    </lineage>
</organism>
<name>A0A023BAU8_GRENI</name>
<feature type="coiled-coil region" evidence="1">
    <location>
        <begin position="9"/>
        <end position="141"/>
    </location>
</feature>
<dbReference type="Proteomes" id="UP000019763">
    <property type="component" value="Unassembled WGS sequence"/>
</dbReference>
<keyword evidence="3" id="KW-1185">Reference proteome</keyword>
<dbReference type="VEuPathDB" id="CryptoDB:GNI_033290"/>
<evidence type="ECO:0000313" key="2">
    <source>
        <dbReference type="EMBL" id="EZG78679.1"/>
    </source>
</evidence>
<accession>A0A023BAU8</accession>
<evidence type="ECO:0000313" key="3">
    <source>
        <dbReference type="Proteomes" id="UP000019763"/>
    </source>
</evidence>
<comment type="caution">
    <text evidence="2">The sequence shown here is derived from an EMBL/GenBank/DDBJ whole genome shotgun (WGS) entry which is preliminary data.</text>
</comment>
<dbReference type="RefSeq" id="XP_011129210.1">
    <property type="nucleotide sequence ID" value="XM_011130908.1"/>
</dbReference>
<protein>
    <submittedName>
        <fullName evidence="2">Uncharacterized protein</fullName>
    </submittedName>
</protein>
<dbReference type="EMBL" id="AFNH02000255">
    <property type="protein sequence ID" value="EZG78679.1"/>
    <property type="molecule type" value="Genomic_DNA"/>
</dbReference>
<sequence>MVESSSFDAAELEEMLAEAHDKQERLKSYNNRLEEELRMVKEREERLKEFEKLLEEDQRRMIDFRLKYNIKKRELDNQEIVLDKEKEKLLSQKKLATEQLDKVEQQRTKLEMENKAAEANLKRLEEKEEQLLLSIKTTRDKKRVPVQQALYAQLQQAQPSSAPTWNAVGLSTSLTASPMPVNSSMTPVPAVAPYGSTGVDQFALRHAFSTPQLPYVAQQTCMTPADKAHMAVTSMMQSPPHM</sequence>
<proteinExistence type="predicted"/>
<evidence type="ECO:0000256" key="1">
    <source>
        <dbReference type="SAM" id="Coils"/>
    </source>
</evidence>
<dbReference type="GeneID" id="22911330"/>
<reference evidence="2" key="1">
    <citation type="submission" date="2013-12" db="EMBL/GenBank/DDBJ databases">
        <authorList>
            <person name="Omoto C.K."/>
            <person name="Sibley D."/>
            <person name="Venepally P."/>
            <person name="Hadjithomas M."/>
            <person name="Karamycheva S."/>
            <person name="Brunk B."/>
            <person name="Roos D."/>
            <person name="Caler E."/>
            <person name="Lorenzi H."/>
        </authorList>
    </citation>
    <scope>NUCLEOTIDE SEQUENCE</scope>
</reference>
<dbReference type="AlphaFoldDB" id="A0A023BAU8"/>